<organism evidence="15 16">
    <name type="scientific">Quisquiliibacterium transsilvanicum</name>
    <dbReference type="NCBI Taxonomy" id="1549638"/>
    <lineage>
        <taxon>Bacteria</taxon>
        <taxon>Pseudomonadati</taxon>
        <taxon>Pseudomonadota</taxon>
        <taxon>Betaproteobacteria</taxon>
        <taxon>Burkholderiales</taxon>
        <taxon>Burkholderiaceae</taxon>
        <taxon>Quisquiliibacterium</taxon>
    </lineage>
</organism>
<dbReference type="GO" id="GO:0003700">
    <property type="term" value="F:DNA-binding transcription factor activity"/>
    <property type="evidence" value="ECO:0007669"/>
    <property type="project" value="InterPro"/>
</dbReference>
<keyword evidence="13" id="KW-0862">Zinc</keyword>
<feature type="domain" description="HTH araC/xylS-type" evidence="14">
    <location>
        <begin position="100"/>
        <end position="182"/>
    </location>
</feature>
<comment type="similarity">
    <text evidence="2">Belongs to the MGMT family.</text>
</comment>
<keyword evidence="7" id="KW-0805">Transcription regulation</keyword>
<dbReference type="EC" id="2.1.1.63" evidence="3"/>
<dbReference type="CDD" id="cd06445">
    <property type="entry name" value="ATase"/>
    <property type="match status" value="1"/>
</dbReference>
<comment type="catalytic activity">
    <reaction evidence="11">
        <text>a 6-O-methyl-2'-deoxyguanosine in DNA + L-cysteinyl-[protein] = S-methyl-L-cysteinyl-[protein] + a 2'-deoxyguanosine in DNA</text>
        <dbReference type="Rhea" id="RHEA:24000"/>
        <dbReference type="Rhea" id="RHEA-COMP:10131"/>
        <dbReference type="Rhea" id="RHEA-COMP:10132"/>
        <dbReference type="Rhea" id="RHEA-COMP:11367"/>
        <dbReference type="Rhea" id="RHEA-COMP:11368"/>
        <dbReference type="ChEBI" id="CHEBI:29950"/>
        <dbReference type="ChEBI" id="CHEBI:82612"/>
        <dbReference type="ChEBI" id="CHEBI:85445"/>
        <dbReference type="ChEBI" id="CHEBI:85448"/>
        <dbReference type="EC" id="2.1.1.63"/>
    </reaction>
</comment>
<dbReference type="InterPro" id="IPR036217">
    <property type="entry name" value="MethylDNA_cys_MeTrfase_DNAb"/>
</dbReference>
<dbReference type="Pfam" id="PF01035">
    <property type="entry name" value="DNA_binding_1"/>
    <property type="match status" value="1"/>
</dbReference>
<dbReference type="GO" id="GO:0003908">
    <property type="term" value="F:methylated-DNA-[protein]-cysteine S-methyltransferase activity"/>
    <property type="evidence" value="ECO:0007669"/>
    <property type="project" value="UniProtKB-EC"/>
</dbReference>
<dbReference type="GO" id="GO:0006281">
    <property type="term" value="P:DNA repair"/>
    <property type="evidence" value="ECO:0007669"/>
    <property type="project" value="UniProtKB-KW"/>
</dbReference>
<evidence type="ECO:0000256" key="6">
    <source>
        <dbReference type="ARBA" id="ARBA00022763"/>
    </source>
</evidence>
<dbReference type="NCBIfam" id="TIGR00589">
    <property type="entry name" value="ogt"/>
    <property type="match status" value="1"/>
</dbReference>
<dbReference type="Gene3D" id="1.10.10.10">
    <property type="entry name" value="Winged helix-like DNA-binding domain superfamily/Winged helix DNA-binding domain"/>
    <property type="match status" value="1"/>
</dbReference>
<comment type="cofactor">
    <cofactor evidence="13">
        <name>Zn(2+)</name>
        <dbReference type="ChEBI" id="CHEBI:29105"/>
    </cofactor>
    <text evidence="13">Binds 1 zinc ion per subunit.</text>
</comment>
<dbReference type="Proteomes" id="UP000532440">
    <property type="component" value="Unassembled WGS sequence"/>
</dbReference>
<keyword evidence="13" id="KW-0479">Metal-binding</keyword>
<evidence type="ECO:0000256" key="4">
    <source>
        <dbReference type="ARBA" id="ARBA00022603"/>
    </source>
</evidence>
<dbReference type="InterPro" id="IPR014048">
    <property type="entry name" value="MethylDNA_cys_MeTrfase_DNA-bd"/>
</dbReference>
<dbReference type="InterPro" id="IPR009057">
    <property type="entry name" value="Homeodomain-like_sf"/>
</dbReference>
<sequence>MDAAGDPRWAAVLARDPAAQGGVFVYAVRTTGVYCRPGSASRLPRPENVEFFESPEAAEAAGYRPSRRGSADRNAVAARHAELVARACRRIEAAEAPPALAGLAAEAGMSPHHFHRVFRALAGLTPHEYAAATRAQRVRERLSGAAASITDAIYDAGFGSNGRFYEASDRMLGMRPSDYRAGGANAVIRFAVGECSLGAILVARSERGVCAILLGDDPQALLEDLQDRFPRAELVGADAAFEREVAAVVGFVEAPRLGFGLPLDVRGTAFQQRVWQALQQIPPGQTETYAGLARRLGRPAAVRAVAQACAANPLAVAIPCHRVVRSDGGLAGYRWGIERKRELLERERRDAVQTAAQAAAQRL</sequence>
<dbReference type="PIRSF" id="PIRSF000409">
    <property type="entry name" value="Ada"/>
    <property type="match status" value="1"/>
</dbReference>
<name>A0A7W8M8P9_9BURK</name>
<dbReference type="EMBL" id="JACHGB010000003">
    <property type="protein sequence ID" value="MBB5271510.1"/>
    <property type="molecule type" value="Genomic_DNA"/>
</dbReference>
<gene>
    <name evidence="15" type="ORF">HNQ70_001520</name>
</gene>
<dbReference type="PROSITE" id="PS00374">
    <property type="entry name" value="MGMT"/>
    <property type="match status" value="1"/>
</dbReference>
<dbReference type="InterPro" id="IPR035451">
    <property type="entry name" value="Ada-like_dom_sf"/>
</dbReference>
<dbReference type="FunFam" id="1.10.10.10:FF:000214">
    <property type="entry name" value="Methylated-DNA--protein-cysteine methyltransferase"/>
    <property type="match status" value="1"/>
</dbReference>
<evidence type="ECO:0000256" key="9">
    <source>
        <dbReference type="ARBA" id="ARBA00023163"/>
    </source>
</evidence>
<dbReference type="GO" id="GO:0043565">
    <property type="term" value="F:sequence-specific DNA binding"/>
    <property type="evidence" value="ECO:0007669"/>
    <property type="project" value="InterPro"/>
</dbReference>
<evidence type="ECO:0000256" key="5">
    <source>
        <dbReference type="ARBA" id="ARBA00022679"/>
    </source>
</evidence>
<proteinExistence type="inferred from homology"/>
<evidence type="ECO:0000259" key="14">
    <source>
        <dbReference type="PROSITE" id="PS01124"/>
    </source>
</evidence>
<evidence type="ECO:0000313" key="16">
    <source>
        <dbReference type="Proteomes" id="UP000532440"/>
    </source>
</evidence>
<keyword evidence="16" id="KW-1185">Reference proteome</keyword>
<comment type="catalytic activity">
    <reaction evidence="1">
        <text>a 4-O-methyl-thymidine in DNA + L-cysteinyl-[protein] = a thymidine in DNA + S-methyl-L-cysteinyl-[protein]</text>
        <dbReference type="Rhea" id="RHEA:53428"/>
        <dbReference type="Rhea" id="RHEA-COMP:10131"/>
        <dbReference type="Rhea" id="RHEA-COMP:10132"/>
        <dbReference type="Rhea" id="RHEA-COMP:13555"/>
        <dbReference type="Rhea" id="RHEA-COMP:13556"/>
        <dbReference type="ChEBI" id="CHEBI:29950"/>
        <dbReference type="ChEBI" id="CHEBI:82612"/>
        <dbReference type="ChEBI" id="CHEBI:137386"/>
        <dbReference type="ChEBI" id="CHEBI:137387"/>
        <dbReference type="EC" id="2.1.1.63"/>
    </reaction>
</comment>
<dbReference type="SUPFAM" id="SSF46689">
    <property type="entry name" value="Homeodomain-like"/>
    <property type="match status" value="1"/>
</dbReference>
<evidence type="ECO:0000313" key="15">
    <source>
        <dbReference type="EMBL" id="MBB5271510.1"/>
    </source>
</evidence>
<dbReference type="SUPFAM" id="SSF57884">
    <property type="entry name" value="Ada DNA repair protein, N-terminal domain (N-Ada 10)"/>
    <property type="match status" value="1"/>
</dbReference>
<evidence type="ECO:0000256" key="1">
    <source>
        <dbReference type="ARBA" id="ARBA00001286"/>
    </source>
</evidence>
<dbReference type="SMART" id="SM00342">
    <property type="entry name" value="HTH_ARAC"/>
    <property type="match status" value="1"/>
</dbReference>
<keyword evidence="8" id="KW-0010">Activator</keyword>
<dbReference type="InterPro" id="IPR016221">
    <property type="entry name" value="Bifunct_regulatory_prot_Ada"/>
</dbReference>
<dbReference type="Gene3D" id="3.30.160.70">
    <property type="entry name" value="Methylated DNA-protein cysteine methyltransferase domain"/>
    <property type="match status" value="1"/>
</dbReference>
<evidence type="ECO:0000256" key="10">
    <source>
        <dbReference type="ARBA" id="ARBA00023204"/>
    </source>
</evidence>
<feature type="active site" description="Nucleophile; methyl group acceptor from methylphosphotriester" evidence="12">
    <location>
        <position position="35"/>
    </location>
</feature>
<evidence type="ECO:0000256" key="8">
    <source>
        <dbReference type="ARBA" id="ARBA00023159"/>
    </source>
</evidence>
<evidence type="ECO:0000256" key="11">
    <source>
        <dbReference type="ARBA" id="ARBA00049348"/>
    </source>
</evidence>
<comment type="caution">
    <text evidence="15">The sequence shown here is derived from an EMBL/GenBank/DDBJ whole genome shotgun (WGS) entry which is preliminary data.</text>
</comment>
<dbReference type="PANTHER" id="PTHR10815">
    <property type="entry name" value="METHYLATED-DNA--PROTEIN-CYSTEINE METHYLTRANSFERASE"/>
    <property type="match status" value="1"/>
</dbReference>
<dbReference type="InterPro" id="IPR036631">
    <property type="entry name" value="MGMT_N_sf"/>
</dbReference>
<dbReference type="Pfam" id="PF02805">
    <property type="entry name" value="Ada_Zn_binding"/>
    <property type="match status" value="1"/>
</dbReference>
<dbReference type="InterPro" id="IPR004026">
    <property type="entry name" value="Ada_DNA_repair_Zn-bd"/>
</dbReference>
<dbReference type="InterPro" id="IPR036388">
    <property type="entry name" value="WH-like_DNA-bd_sf"/>
</dbReference>
<keyword evidence="9" id="KW-0804">Transcription</keyword>
<evidence type="ECO:0000256" key="7">
    <source>
        <dbReference type="ARBA" id="ARBA00023015"/>
    </source>
</evidence>
<keyword evidence="5 15" id="KW-0808">Transferase</keyword>
<dbReference type="NCBIfam" id="NF011964">
    <property type="entry name" value="PRK15435.1"/>
    <property type="match status" value="1"/>
</dbReference>
<evidence type="ECO:0000256" key="3">
    <source>
        <dbReference type="ARBA" id="ARBA00011918"/>
    </source>
</evidence>
<feature type="binding site" evidence="13">
    <location>
        <position position="35"/>
    </location>
    <ligand>
        <name>Zn(2+)</name>
        <dbReference type="ChEBI" id="CHEBI:29105"/>
    </ligand>
</feature>
<evidence type="ECO:0000256" key="2">
    <source>
        <dbReference type="ARBA" id="ARBA00008711"/>
    </source>
</evidence>
<dbReference type="PROSITE" id="PS01124">
    <property type="entry name" value="HTH_ARAC_FAMILY_2"/>
    <property type="match status" value="1"/>
</dbReference>
<dbReference type="Gene3D" id="3.40.10.10">
    <property type="entry name" value="DNA Methylphosphotriester Repair Domain"/>
    <property type="match status" value="1"/>
</dbReference>
<dbReference type="Pfam" id="PF12833">
    <property type="entry name" value="HTH_18"/>
    <property type="match status" value="1"/>
</dbReference>
<dbReference type="InterPro" id="IPR018060">
    <property type="entry name" value="HTH_AraC"/>
</dbReference>
<reference evidence="15 16" key="1">
    <citation type="submission" date="2020-08" db="EMBL/GenBank/DDBJ databases">
        <title>Genomic Encyclopedia of Type Strains, Phase IV (KMG-IV): sequencing the most valuable type-strain genomes for metagenomic binning, comparative biology and taxonomic classification.</title>
        <authorList>
            <person name="Goeker M."/>
        </authorList>
    </citation>
    <scope>NUCLEOTIDE SEQUENCE [LARGE SCALE GENOMIC DNA]</scope>
    <source>
        <strain evidence="15 16">DSM 29781</strain>
    </source>
</reference>
<evidence type="ECO:0000256" key="12">
    <source>
        <dbReference type="PIRSR" id="PIRSR000409-1"/>
    </source>
</evidence>
<feature type="active site" description="Nucleophile; methyl group acceptor from either O6-methylguanine or O4-methylthymine" evidence="12">
    <location>
        <position position="320"/>
    </location>
</feature>
<dbReference type="SUPFAM" id="SSF53155">
    <property type="entry name" value="Methylated DNA-protein cysteine methyltransferase domain"/>
    <property type="match status" value="1"/>
</dbReference>
<keyword evidence="10" id="KW-0234">DNA repair</keyword>
<dbReference type="PANTHER" id="PTHR10815:SF14">
    <property type="entry name" value="BIFUNCTIONAL TRANSCRIPTIONAL ACTIVATOR_DNA REPAIR ENZYME ADA"/>
    <property type="match status" value="1"/>
</dbReference>
<dbReference type="Gene3D" id="1.10.10.60">
    <property type="entry name" value="Homeodomain-like"/>
    <property type="match status" value="1"/>
</dbReference>
<dbReference type="AlphaFoldDB" id="A0A7W8M8P9"/>
<protein>
    <recommendedName>
        <fullName evidence="3">methylated-DNA--[protein]-cysteine S-methyltransferase</fullName>
        <ecNumber evidence="3">2.1.1.63</ecNumber>
    </recommendedName>
</protein>
<keyword evidence="6" id="KW-0227">DNA damage</keyword>
<dbReference type="RefSeq" id="WP_345119723.1">
    <property type="nucleotide sequence ID" value="NZ_BAABEW010000001.1"/>
</dbReference>
<dbReference type="InterPro" id="IPR001497">
    <property type="entry name" value="MethylDNA_cys_MeTrfase_AS"/>
</dbReference>
<dbReference type="GO" id="GO:0008270">
    <property type="term" value="F:zinc ion binding"/>
    <property type="evidence" value="ECO:0007669"/>
    <property type="project" value="InterPro"/>
</dbReference>
<dbReference type="GO" id="GO:0032259">
    <property type="term" value="P:methylation"/>
    <property type="evidence" value="ECO:0007669"/>
    <property type="project" value="UniProtKB-KW"/>
</dbReference>
<evidence type="ECO:0000256" key="13">
    <source>
        <dbReference type="PIRSR" id="PIRSR000409-3"/>
    </source>
</evidence>
<accession>A0A7W8M8P9</accession>
<keyword evidence="4 15" id="KW-0489">Methyltransferase</keyword>
<dbReference type="SUPFAM" id="SSF46767">
    <property type="entry name" value="Methylated DNA-protein cysteine methyltransferase, C-terminal domain"/>
    <property type="match status" value="1"/>
</dbReference>